<evidence type="ECO:0000256" key="3">
    <source>
        <dbReference type="ARBA" id="ARBA00022705"/>
    </source>
</evidence>
<comment type="subcellular location">
    <subcellularLocation>
        <location evidence="10">Nucleus</location>
    </subcellularLocation>
    <subcellularLocation>
        <location evidence="10">Chromosome</location>
    </subcellularLocation>
</comment>
<dbReference type="InterPro" id="IPR029148">
    <property type="entry name" value="FACT-SPT16_Nlobe"/>
</dbReference>
<dbReference type="InterPro" id="IPR013719">
    <property type="entry name" value="RTT106/SPT16-like_middle_dom"/>
</dbReference>
<feature type="compositionally biased region" description="Basic residues" evidence="11">
    <location>
        <begin position="1011"/>
        <end position="1031"/>
    </location>
</feature>
<dbReference type="GO" id="GO:0006281">
    <property type="term" value="P:DNA repair"/>
    <property type="evidence" value="ECO:0007669"/>
    <property type="project" value="UniProtKB-UniRule"/>
</dbReference>
<keyword evidence="4 10" id="KW-0227">DNA damage</keyword>
<dbReference type="Pfam" id="PF24824">
    <property type="entry name" value="PH_SPT16"/>
    <property type="match status" value="1"/>
</dbReference>
<dbReference type="FunFam" id="2.30.29.210:FF:000001">
    <property type="entry name" value="FACT complex subunit spt16"/>
    <property type="match status" value="1"/>
</dbReference>
<keyword evidence="7 10" id="KW-0804">Transcription</keyword>
<feature type="domain" description="Histone chaperone RTT106/FACT complex subunit SPT16-like middle" evidence="14">
    <location>
        <begin position="807"/>
        <end position="897"/>
    </location>
</feature>
<dbReference type="InterPro" id="IPR033825">
    <property type="entry name" value="Spt16_M24"/>
</dbReference>
<dbReference type="InterPro" id="IPR048969">
    <property type="entry name" value="FACT_SPT16_C"/>
</dbReference>
<feature type="compositionally biased region" description="Basic and acidic residues" evidence="11">
    <location>
        <begin position="983"/>
        <end position="1010"/>
    </location>
</feature>
<sequence length="1066" mass="121200">MSAIKVDKEAFYRRAKKLYKIWKVSEAELKKADAVLCALGLDEDVIYSKSTALQTWLLGYELPDTILILTESHIVFLASKKKIEFLRQLDDPEQPDGVPPLKLLTRDKADNDKKNFEKLTEVIKESHKGRTLGVFSKDKFPGPFMEAWRGHLAKLSFDSIDIANEVAYVMAPKDEGELNTIKRACQVSMDIYNKYLKEQIIDIIDNDKKVKHSKLAEGVEKAISDKKYVPNLDTSQLYLCYPAIVQSGGSYKLKFSVISDKEPVHFGAIICSFGVRYRSYCSNIVRTILVDPSEDIQRIYDFLTRVEDLLLSELKHGSKLSSIYENCVTMVKKEDSSLVSKLTKSFGFAMGIEFREGALTIGPNCHSSVKKGMVFNVNIGFTGLTNSKASDKLGKNVALFIGDTVLVTEDSSAVLLTPSKKKMKHIGIFLRNDTDSEEEKENKSNIQEAQNFGRGKRTTVLDQKLRQDSTAEEKRKKHQKELMEKMNQNALRRLKDGGDHTDVVKVRKAPVSYKSAGQLPRESEVKSLKIFVDQKYETVIMPIYGIPVPFHIATLKNISASVEGDYTYLRINFFHPGAAIAKEGAGGFMDPEATYLKELTYRSTNVKEPGEISAPSSNLNTAFRLIKEIQKKYKTREAEEKEKADLVEQDTLVVNQGKGNPKLKDLYIRPNIVQKRLSGILEAHSNGLRYTSIRGDKVDILYNNIKHAFFQPCDGEMIILLHFHLKNAIMFGKKKHIDVQFYTEVGEITTDLGKHQHMHDRDDLAAEQAERELRSKLKAAFKSFTEKVESVTKGQLEFDTPFRDLGFHGVPHRETVLLQPTSGCLTSLINWPTFVITLEDIELVNFERVQFQLKNFDMVFVFKDYTKKVLTVTSIPMTMLDHVKEWLNSVDIKYTEGIQSLNWTKIMKTIVDDPEGFFEGGGWKFLDPESDAENQDDDDETEDEEFHAPSEEDTEGEDESEDDYSSETSEEDYSEDGLDTDESSGKDWSDLEREAAESDNNRCEDDVDRHKISKHKSSHRDRKRSPSKNHRSSSSSKIQSSSHSDKRKRQSSGSSSRHKHHKKSKR</sequence>
<evidence type="ECO:0000259" key="14">
    <source>
        <dbReference type="SMART" id="SM01287"/>
    </source>
</evidence>
<dbReference type="FunFam" id="3.40.350.10:FF:000005">
    <property type="entry name" value="SPT16 homolog, facilitates chromatin-remodeling subunit"/>
    <property type="match status" value="1"/>
</dbReference>
<dbReference type="Pfam" id="PF21091">
    <property type="entry name" value="SPT16_C"/>
    <property type="match status" value="1"/>
</dbReference>
<dbReference type="SMART" id="SM01287">
    <property type="entry name" value="Rtt106"/>
    <property type="match status" value="1"/>
</dbReference>
<keyword evidence="2 10" id="KW-0158">Chromosome</keyword>
<dbReference type="GO" id="GO:0006368">
    <property type="term" value="P:transcription elongation by RNA polymerase II"/>
    <property type="evidence" value="ECO:0007669"/>
    <property type="project" value="TreeGrafter"/>
</dbReference>
<dbReference type="Pfam" id="PF08644">
    <property type="entry name" value="SPT16"/>
    <property type="match status" value="1"/>
</dbReference>
<dbReference type="CDD" id="cd01091">
    <property type="entry name" value="CDC68-like"/>
    <property type="match status" value="1"/>
</dbReference>
<dbReference type="Pfam" id="PF08512">
    <property type="entry name" value="Rttp106-like_middle"/>
    <property type="match status" value="1"/>
</dbReference>
<protein>
    <recommendedName>
        <fullName evidence="10">FACT complex subunit</fullName>
    </recommendedName>
</protein>
<feature type="region of interest" description="Disordered" evidence="11">
    <location>
        <begin position="434"/>
        <end position="453"/>
    </location>
</feature>
<dbReference type="FunFam" id="2.30.29.30:FF:000017">
    <property type="entry name" value="FACT complex subunit SPT16"/>
    <property type="match status" value="1"/>
</dbReference>
<dbReference type="Pfam" id="PF14826">
    <property type="entry name" value="FACT-Spt16_Nlob"/>
    <property type="match status" value="1"/>
</dbReference>
<dbReference type="Pfam" id="PF00557">
    <property type="entry name" value="Peptidase_M24"/>
    <property type="match status" value="1"/>
</dbReference>
<dbReference type="SMART" id="SM01285">
    <property type="entry name" value="FACT-Spt16_Nlob"/>
    <property type="match status" value="1"/>
</dbReference>
<dbReference type="AlphaFoldDB" id="A0A0K2UX26"/>
<accession>A0A0K2UX26</accession>
<evidence type="ECO:0000256" key="7">
    <source>
        <dbReference type="ARBA" id="ARBA00023163"/>
    </source>
</evidence>
<evidence type="ECO:0000256" key="6">
    <source>
        <dbReference type="ARBA" id="ARBA00023054"/>
    </source>
</evidence>
<dbReference type="InterPro" id="IPR029149">
    <property type="entry name" value="Creatin/AminoP/Spt16_N"/>
</dbReference>
<evidence type="ECO:0000256" key="5">
    <source>
        <dbReference type="ARBA" id="ARBA00023015"/>
    </source>
</evidence>
<dbReference type="GO" id="GO:0032786">
    <property type="term" value="P:positive regulation of DNA-templated transcription, elongation"/>
    <property type="evidence" value="ECO:0007669"/>
    <property type="project" value="UniProtKB-ARBA"/>
</dbReference>
<dbReference type="PANTHER" id="PTHR13980">
    <property type="entry name" value="CDC68 RELATED"/>
    <property type="match status" value="1"/>
</dbReference>
<dbReference type="InterPro" id="IPR013953">
    <property type="entry name" value="FACT_SPT16_M"/>
</dbReference>
<dbReference type="Gene3D" id="3.90.230.10">
    <property type="entry name" value="Creatinase/methionine aminopeptidase superfamily"/>
    <property type="match status" value="1"/>
</dbReference>
<feature type="domain" description="FACT complex subunit SPT16 middle" evidence="13">
    <location>
        <begin position="530"/>
        <end position="690"/>
    </location>
</feature>
<dbReference type="InterPro" id="IPR000994">
    <property type="entry name" value="Pept_M24"/>
</dbReference>
<dbReference type="InterPro" id="IPR040258">
    <property type="entry name" value="Spt16"/>
</dbReference>
<dbReference type="FunFam" id="3.90.230.10:FF:000005">
    <property type="entry name" value="FACT complex subunit spt16"/>
    <property type="match status" value="1"/>
</dbReference>
<comment type="subunit">
    <text evidence="10">Component of the FACT complex.</text>
</comment>
<dbReference type="FunFam" id="2.30.29.150:FF:000003">
    <property type="entry name" value="FACT complex subunit SPT16"/>
    <property type="match status" value="1"/>
</dbReference>
<keyword evidence="5 10" id="KW-0805">Transcription regulation</keyword>
<dbReference type="PANTHER" id="PTHR13980:SF15">
    <property type="entry name" value="FACT COMPLEX SUBUNIT SPT16"/>
    <property type="match status" value="1"/>
</dbReference>
<dbReference type="Gene3D" id="2.30.29.150">
    <property type="match status" value="1"/>
</dbReference>
<comment type="similarity">
    <text evidence="1 10">Belongs to the peptidase M24 family. SPT16 subfamily.</text>
</comment>
<feature type="region of interest" description="Disordered" evidence="11">
    <location>
        <begin position="922"/>
        <end position="1066"/>
    </location>
</feature>
<dbReference type="SMART" id="SM01286">
    <property type="entry name" value="SPT16"/>
    <property type="match status" value="1"/>
</dbReference>
<keyword evidence="9 10" id="KW-0539">Nucleus</keyword>
<feature type="compositionally biased region" description="Low complexity" evidence="11">
    <location>
        <begin position="1032"/>
        <end position="1042"/>
    </location>
</feature>
<proteinExistence type="inferred from homology"/>
<keyword evidence="3 10" id="KW-0235">DNA replication</keyword>
<dbReference type="InterPro" id="IPR036005">
    <property type="entry name" value="Creatinase/aminopeptidase-like"/>
</dbReference>
<evidence type="ECO:0000256" key="1">
    <source>
        <dbReference type="ARBA" id="ARBA00010779"/>
    </source>
</evidence>
<dbReference type="OrthoDB" id="10251642at2759"/>
<dbReference type="RefSeq" id="XP_040572107.1">
    <property type="nucleotide sequence ID" value="XM_040716173.2"/>
</dbReference>
<reference evidence="15" key="1">
    <citation type="submission" date="2014-05" db="EMBL/GenBank/DDBJ databases">
        <authorList>
            <person name="Chronopoulou M."/>
        </authorList>
    </citation>
    <scope>NUCLEOTIDE SEQUENCE</scope>
    <source>
        <tissue evidence="15">Whole organism</tissue>
    </source>
</reference>
<dbReference type="GeneID" id="121121277"/>
<dbReference type="InterPro" id="IPR011993">
    <property type="entry name" value="PH-like_dom_sf"/>
</dbReference>
<dbReference type="SUPFAM" id="SSF55920">
    <property type="entry name" value="Creatinase/aminopeptidase"/>
    <property type="match status" value="1"/>
</dbReference>
<comment type="function">
    <text evidence="10">Component of the FACT complex, a general chromatin factor that acts to reorganize nucleosomes. The FACT complex is involved in multiple processes that require DNA as a template such as mRNA elongation, DNA replication and DNA repair. During transcription elongation the FACT complex acts as a histone chaperone that both destabilizes and restores nucleosomal structure. It facilitates the passage of RNA polymerase II and transcription by promoting the dissociation of one histone H2A-H2B dimer from the nucleosome, then subsequently promotes the reestablishment of the nucleosome following the passage of RNA polymerase II.</text>
</comment>
<dbReference type="Gene3D" id="3.40.350.10">
    <property type="entry name" value="Creatinase/prolidase N-terminal domain"/>
    <property type="match status" value="1"/>
</dbReference>
<evidence type="ECO:0000259" key="13">
    <source>
        <dbReference type="SMART" id="SM01286"/>
    </source>
</evidence>
<evidence type="ECO:0000259" key="12">
    <source>
        <dbReference type="SMART" id="SM01285"/>
    </source>
</evidence>
<dbReference type="GO" id="GO:0035101">
    <property type="term" value="C:FACT complex"/>
    <property type="evidence" value="ECO:0007669"/>
    <property type="project" value="UniProtKB-UniRule"/>
</dbReference>
<dbReference type="InterPro" id="IPR056595">
    <property type="entry name" value="Fact-SPT16_PH"/>
</dbReference>
<feature type="compositionally biased region" description="Basic residues" evidence="11">
    <location>
        <begin position="1045"/>
        <end position="1066"/>
    </location>
</feature>
<evidence type="ECO:0000313" key="15">
    <source>
        <dbReference type="EMBL" id="CDW42804.1"/>
    </source>
</evidence>
<evidence type="ECO:0000256" key="10">
    <source>
        <dbReference type="RuleBase" id="RU367052"/>
    </source>
</evidence>
<dbReference type="EMBL" id="HACA01025443">
    <property type="protein sequence ID" value="CDW42804.1"/>
    <property type="molecule type" value="Transcribed_RNA"/>
</dbReference>
<dbReference type="GO" id="GO:0006260">
    <property type="term" value="P:DNA replication"/>
    <property type="evidence" value="ECO:0007669"/>
    <property type="project" value="UniProtKB-KW"/>
</dbReference>
<dbReference type="CTD" id="38248"/>
<dbReference type="GO" id="GO:0031491">
    <property type="term" value="F:nucleosome binding"/>
    <property type="evidence" value="ECO:0007669"/>
    <property type="project" value="TreeGrafter"/>
</dbReference>
<dbReference type="Gene3D" id="2.30.29.30">
    <property type="entry name" value="Pleckstrin-homology domain (PH domain)/Phosphotyrosine-binding domain (PTB)"/>
    <property type="match status" value="1"/>
</dbReference>
<evidence type="ECO:0000256" key="8">
    <source>
        <dbReference type="ARBA" id="ARBA00023204"/>
    </source>
</evidence>
<organism evidence="15">
    <name type="scientific">Lepeophtheirus salmonis</name>
    <name type="common">Salmon louse</name>
    <name type="synonym">Caligus salmonis</name>
    <dbReference type="NCBI Taxonomy" id="72036"/>
    <lineage>
        <taxon>Eukaryota</taxon>
        <taxon>Metazoa</taxon>
        <taxon>Ecdysozoa</taxon>
        <taxon>Arthropoda</taxon>
        <taxon>Crustacea</taxon>
        <taxon>Multicrustacea</taxon>
        <taxon>Hexanauplia</taxon>
        <taxon>Copepoda</taxon>
        <taxon>Siphonostomatoida</taxon>
        <taxon>Caligidae</taxon>
        <taxon>Lepeophtheirus</taxon>
    </lineage>
</organism>
<evidence type="ECO:0000256" key="2">
    <source>
        <dbReference type="ARBA" id="ARBA00022454"/>
    </source>
</evidence>
<dbReference type="KEGG" id="lsm:121121277"/>
<dbReference type="Gene3D" id="2.30.29.210">
    <property type="entry name" value="FACT complex subunit Spt16p/Cdc68p"/>
    <property type="match status" value="1"/>
</dbReference>
<keyword evidence="8 10" id="KW-0234">DNA repair</keyword>
<evidence type="ECO:0000256" key="4">
    <source>
        <dbReference type="ARBA" id="ARBA00022763"/>
    </source>
</evidence>
<evidence type="ECO:0000256" key="11">
    <source>
        <dbReference type="SAM" id="MobiDB-lite"/>
    </source>
</evidence>
<evidence type="ECO:0000256" key="9">
    <source>
        <dbReference type="ARBA" id="ARBA00023242"/>
    </source>
</evidence>
<keyword evidence="6" id="KW-0175">Coiled coil</keyword>
<feature type="compositionally biased region" description="Acidic residues" evidence="11">
    <location>
        <begin position="928"/>
        <end position="982"/>
    </location>
</feature>
<name>A0A0K2UX26_LEPSM</name>
<feature type="domain" description="FACT complex subunit SPT16 N-terminal lobe" evidence="12">
    <location>
        <begin position="6"/>
        <end position="166"/>
    </location>
</feature>